<keyword evidence="5" id="KW-0378">Hydrolase</keyword>
<evidence type="ECO:0000313" key="12">
    <source>
        <dbReference type="EMBL" id="KAF8651190.1"/>
    </source>
</evidence>
<dbReference type="GO" id="GO:0016558">
    <property type="term" value="P:protein import into peroxisome matrix"/>
    <property type="evidence" value="ECO:0007669"/>
    <property type="project" value="TreeGrafter"/>
</dbReference>
<protein>
    <recommendedName>
        <fullName evidence="8">Peroxisomal ATPase PEX6</fullName>
    </recommendedName>
    <alternativeName>
        <fullName evidence="9">Peroxin-6</fullName>
    </alternativeName>
</protein>
<reference evidence="12" key="1">
    <citation type="submission" date="2020-07" db="EMBL/GenBank/DDBJ databases">
        <title>Genome sequence and genetic diversity analysis of an under-domesticated orphan crop, white fonio (Digitaria exilis).</title>
        <authorList>
            <person name="Bennetzen J.L."/>
            <person name="Chen S."/>
            <person name="Ma X."/>
            <person name="Wang X."/>
            <person name="Yssel A.E.J."/>
            <person name="Chaluvadi S.R."/>
            <person name="Johnson M."/>
            <person name="Gangashetty P."/>
            <person name="Hamidou F."/>
            <person name="Sanogo M.D."/>
            <person name="Zwaenepoel A."/>
            <person name="Wallace J."/>
            <person name="Van De Peer Y."/>
            <person name="Van Deynze A."/>
        </authorList>
    </citation>
    <scope>NUCLEOTIDE SEQUENCE</scope>
    <source>
        <tissue evidence="12">Leaves</tissue>
    </source>
</reference>
<proteinExistence type="inferred from homology"/>
<dbReference type="GO" id="GO:0005524">
    <property type="term" value="F:ATP binding"/>
    <property type="evidence" value="ECO:0007669"/>
    <property type="project" value="UniProtKB-KW"/>
</dbReference>
<gene>
    <name evidence="12" type="ORF">HU200_063430</name>
</gene>
<comment type="subcellular location">
    <subcellularLocation>
        <location evidence="1">Membrane</location>
    </subcellularLocation>
</comment>
<dbReference type="Pfam" id="PF00004">
    <property type="entry name" value="AAA"/>
    <property type="match status" value="2"/>
</dbReference>
<evidence type="ECO:0000256" key="9">
    <source>
        <dbReference type="ARBA" id="ARBA00034920"/>
    </source>
</evidence>
<dbReference type="SUPFAM" id="SSF52540">
    <property type="entry name" value="P-loop containing nucleoside triphosphate hydrolases"/>
    <property type="match status" value="2"/>
</dbReference>
<dbReference type="FunFam" id="3.40.50.300:FF:000109">
    <property type="entry name" value="Peroxisomal biogenesis factor 6"/>
    <property type="match status" value="1"/>
</dbReference>
<dbReference type="InterPro" id="IPR003593">
    <property type="entry name" value="AAA+_ATPase"/>
</dbReference>
<dbReference type="OrthoDB" id="2187at2759"/>
<dbReference type="PANTHER" id="PTHR23077">
    <property type="entry name" value="AAA-FAMILY ATPASE"/>
    <property type="match status" value="1"/>
</dbReference>
<feature type="domain" description="AAA+ ATPase" evidence="11">
    <location>
        <begin position="698"/>
        <end position="837"/>
    </location>
</feature>
<evidence type="ECO:0000259" key="11">
    <source>
        <dbReference type="SMART" id="SM00382"/>
    </source>
</evidence>
<dbReference type="AlphaFoldDB" id="A0A835A1B9"/>
<evidence type="ECO:0000256" key="6">
    <source>
        <dbReference type="ARBA" id="ARBA00022840"/>
    </source>
</evidence>
<keyword evidence="7" id="KW-0472">Membrane</keyword>
<dbReference type="GO" id="GO:0005778">
    <property type="term" value="C:peroxisomal membrane"/>
    <property type="evidence" value="ECO:0007669"/>
    <property type="project" value="TreeGrafter"/>
</dbReference>
<dbReference type="CDD" id="cd19527">
    <property type="entry name" value="RecA-like_PEX6_r2"/>
    <property type="match status" value="1"/>
</dbReference>
<feature type="domain" description="AAA+ ATPase" evidence="11">
    <location>
        <begin position="364"/>
        <end position="547"/>
    </location>
</feature>
<comment type="similarity">
    <text evidence="2">Belongs to the AAA ATPase family.</text>
</comment>
<dbReference type="Proteomes" id="UP000636709">
    <property type="component" value="Unassembled WGS sequence"/>
</dbReference>
<dbReference type="Gene3D" id="1.10.8.60">
    <property type="match status" value="1"/>
</dbReference>
<keyword evidence="13" id="KW-1185">Reference proteome</keyword>
<dbReference type="GO" id="GO:0016887">
    <property type="term" value="F:ATP hydrolysis activity"/>
    <property type="evidence" value="ECO:0007669"/>
    <property type="project" value="InterPro"/>
</dbReference>
<dbReference type="InterPro" id="IPR047533">
    <property type="entry name" value="RecA-like_PEX6_r2"/>
</dbReference>
<evidence type="ECO:0000256" key="1">
    <source>
        <dbReference type="ARBA" id="ARBA00004370"/>
    </source>
</evidence>
<dbReference type="GO" id="GO:0005829">
    <property type="term" value="C:cytosol"/>
    <property type="evidence" value="ECO:0007669"/>
    <property type="project" value="TreeGrafter"/>
</dbReference>
<evidence type="ECO:0000256" key="4">
    <source>
        <dbReference type="ARBA" id="ARBA00022741"/>
    </source>
</evidence>
<dbReference type="EMBL" id="JACEFO010002685">
    <property type="protein sequence ID" value="KAF8651190.1"/>
    <property type="molecule type" value="Genomic_DNA"/>
</dbReference>
<name>A0A835A1B9_9POAL</name>
<dbReference type="InterPro" id="IPR003959">
    <property type="entry name" value="ATPase_AAA_core"/>
</dbReference>
<dbReference type="InterPro" id="IPR027417">
    <property type="entry name" value="P-loop_NTPase"/>
</dbReference>
<evidence type="ECO:0000313" key="13">
    <source>
        <dbReference type="Proteomes" id="UP000636709"/>
    </source>
</evidence>
<dbReference type="PROSITE" id="PS00674">
    <property type="entry name" value="AAA"/>
    <property type="match status" value="1"/>
</dbReference>
<keyword evidence="4" id="KW-0547">Nucleotide-binding</keyword>
<evidence type="ECO:0000256" key="5">
    <source>
        <dbReference type="ARBA" id="ARBA00022801"/>
    </source>
</evidence>
<accession>A0A835A1B9</accession>
<dbReference type="InterPro" id="IPR050168">
    <property type="entry name" value="AAA_ATPase_domain"/>
</dbReference>
<evidence type="ECO:0000256" key="10">
    <source>
        <dbReference type="ARBA" id="ARBA00048778"/>
    </source>
</evidence>
<evidence type="ECO:0000256" key="7">
    <source>
        <dbReference type="ARBA" id="ARBA00023136"/>
    </source>
</evidence>
<dbReference type="Gene3D" id="3.40.50.300">
    <property type="entry name" value="P-loop containing nucleotide triphosphate hydrolases"/>
    <property type="match status" value="2"/>
</dbReference>
<dbReference type="PANTHER" id="PTHR23077:SF9">
    <property type="entry name" value="PEROXISOMAL ATPASE PEX6"/>
    <property type="match status" value="1"/>
</dbReference>
<dbReference type="InterPro" id="IPR003960">
    <property type="entry name" value="ATPase_AAA_CS"/>
</dbReference>
<dbReference type="FunFam" id="1.10.8.60:FF:000077">
    <property type="entry name" value="Peroxisome biogenesis protein 6"/>
    <property type="match status" value="1"/>
</dbReference>
<sequence length="949" mass="103465">MVESRPRRKPLVLASTQALLDSLPGDRPPPPPREPVRLRAGVLRFPSGGGGAEFEELASFVALPASALRRLAVVTGSPVLVKNADNNVGRIVKAILLDHPPLDESKTEQIDHVASASPLGHAMGVLPCCSFPSTGFASVDEGIGYVSPLLAFNLGFHVSCLKLLIQIGGEPFKFCSLAEEPHASSSAGIDHSLYLDLLPCPQVPKYALHLRVSVVRIPECGVLASLKINSTVGGSDYQDMVDQALNEYFKFDRFLARGDVFCVRNNWNCGVSSCLACNKPDDNLHPRNMIYFKVTSMEPSDEPILRVNCNETALVLGGAASAAIPPYSFFAASGDSVPLHGEMVEHLASIIAPALCPSDILPKIKFSTFIYGPSGCGKRTMVRHAASHLGLHVVECSCHDLMTSSENGAPAALATAFKEAQKYFPVLSFTFLFAAVETYSCFQYSPCIILLRHFDAIGNASSNEGPQSEQSGMASNIESVIKQYTGQRWVVKDSMLGRDVNGNSYFVNPECVSPLQNILVATADSAEGMQQSIRRCFRHEIDMKTLNEEQRNKLISETLQGVAKSADESIDDKFVKDLAAQTSGFMPRDILALVADAGVSFALKIAAEKDNKGISNPEEILPECSSATQNEETRFCKEDIMSSLERAKKRNRAALGTPKVPNVKWEDVGGLEEVKKVILDTIQLPLMYKHLFSSKLRKRSGVLLYGPPGTGKTLLAKAVATECSLNFLSVKGPELINMYVGESEKNVRDIFEKARSARPCVIFFDELDSLAPARGSSADSGGVMDRVVSQLLVEIDGLSDNSQDLFIIGATNRPDLLDSALLRPGRFDKLLYVGVNTDASYRERILKAQTRKYKLHRNVSLLSVAQRCPPNFTGADIYALCADAWFHAAKRSVKTFETDPSKNDDASAEQVIVEIDDFMTVLGDISPSLSMEELQNYEQLRQKIEGPSR</sequence>
<dbReference type="SMART" id="SM00382">
    <property type="entry name" value="AAA"/>
    <property type="match status" value="2"/>
</dbReference>
<evidence type="ECO:0000256" key="3">
    <source>
        <dbReference type="ARBA" id="ARBA00022593"/>
    </source>
</evidence>
<keyword evidence="6" id="KW-0067">ATP-binding</keyword>
<comment type="caution">
    <text evidence="12">The sequence shown here is derived from an EMBL/GenBank/DDBJ whole genome shotgun (WGS) entry which is preliminary data.</text>
</comment>
<comment type="catalytic activity">
    <reaction evidence="10">
        <text>ATP + H2O = ADP + phosphate + H(+)</text>
        <dbReference type="Rhea" id="RHEA:13065"/>
        <dbReference type="ChEBI" id="CHEBI:15377"/>
        <dbReference type="ChEBI" id="CHEBI:15378"/>
        <dbReference type="ChEBI" id="CHEBI:30616"/>
        <dbReference type="ChEBI" id="CHEBI:43474"/>
        <dbReference type="ChEBI" id="CHEBI:456216"/>
    </reaction>
    <physiologicalReaction direction="left-to-right" evidence="10">
        <dbReference type="Rhea" id="RHEA:13066"/>
    </physiologicalReaction>
</comment>
<keyword evidence="3" id="KW-0962">Peroxisome biogenesis</keyword>
<evidence type="ECO:0000256" key="2">
    <source>
        <dbReference type="ARBA" id="ARBA00006914"/>
    </source>
</evidence>
<evidence type="ECO:0000256" key="8">
    <source>
        <dbReference type="ARBA" id="ARBA00034811"/>
    </source>
</evidence>
<organism evidence="12 13">
    <name type="scientific">Digitaria exilis</name>
    <dbReference type="NCBI Taxonomy" id="1010633"/>
    <lineage>
        <taxon>Eukaryota</taxon>
        <taxon>Viridiplantae</taxon>
        <taxon>Streptophyta</taxon>
        <taxon>Embryophyta</taxon>
        <taxon>Tracheophyta</taxon>
        <taxon>Spermatophyta</taxon>
        <taxon>Magnoliopsida</taxon>
        <taxon>Liliopsida</taxon>
        <taxon>Poales</taxon>
        <taxon>Poaceae</taxon>
        <taxon>PACMAD clade</taxon>
        <taxon>Panicoideae</taxon>
        <taxon>Panicodae</taxon>
        <taxon>Paniceae</taxon>
        <taxon>Anthephorinae</taxon>
        <taxon>Digitaria</taxon>
    </lineage>
</organism>